<feature type="region of interest" description="Disordered" evidence="1">
    <location>
        <begin position="51"/>
        <end position="79"/>
    </location>
</feature>
<evidence type="ECO:0000313" key="3">
    <source>
        <dbReference type="EMBL" id="HEG90343.1"/>
    </source>
</evidence>
<gene>
    <name evidence="3" type="ORF">ENP34_02720</name>
</gene>
<dbReference type="InterPro" id="IPR039424">
    <property type="entry name" value="SBP_5"/>
</dbReference>
<dbReference type="GO" id="GO:1904680">
    <property type="term" value="F:peptide transmembrane transporter activity"/>
    <property type="evidence" value="ECO:0007669"/>
    <property type="project" value="TreeGrafter"/>
</dbReference>
<organism evidence="3">
    <name type="scientific">Thermorudis peleae</name>
    <dbReference type="NCBI Taxonomy" id="1382356"/>
    <lineage>
        <taxon>Bacteria</taxon>
        <taxon>Pseudomonadati</taxon>
        <taxon>Thermomicrobiota</taxon>
        <taxon>Thermomicrobia</taxon>
        <taxon>Thermomicrobia incertae sedis</taxon>
        <taxon>Thermorudis</taxon>
    </lineage>
</organism>
<dbReference type="InterPro" id="IPR030678">
    <property type="entry name" value="Peptide/Ni-bd"/>
</dbReference>
<dbReference type="EMBL" id="DSIY01000059">
    <property type="protein sequence ID" value="HEG90343.1"/>
    <property type="molecule type" value="Genomic_DNA"/>
</dbReference>
<dbReference type="PIRSF" id="PIRSF002741">
    <property type="entry name" value="MppA"/>
    <property type="match status" value="1"/>
</dbReference>
<feature type="compositionally biased region" description="Low complexity" evidence="1">
    <location>
        <begin position="51"/>
        <end position="76"/>
    </location>
</feature>
<dbReference type="GO" id="GO:0030288">
    <property type="term" value="C:outer membrane-bounded periplasmic space"/>
    <property type="evidence" value="ECO:0007669"/>
    <property type="project" value="UniProtKB-ARBA"/>
</dbReference>
<dbReference type="GO" id="GO:0043190">
    <property type="term" value="C:ATP-binding cassette (ABC) transporter complex"/>
    <property type="evidence" value="ECO:0007669"/>
    <property type="project" value="InterPro"/>
</dbReference>
<dbReference type="Pfam" id="PF00496">
    <property type="entry name" value="SBP_bac_5"/>
    <property type="match status" value="1"/>
</dbReference>
<dbReference type="SUPFAM" id="SSF53850">
    <property type="entry name" value="Periplasmic binding protein-like II"/>
    <property type="match status" value="1"/>
</dbReference>
<sequence>MERRHPEHYLDLLLGARAGRLTRRQVLTRGLRLGLSTPAILSLLAACGQQEEGGAAPTPTSAPAAGQTPAPGATATGERRLSDNRDFVVAFSGGVPDLDPQSAYDNQASALFLACYEMLIALKGESTFEYEPMLAREWSQNDNLTAFTFKLAPNAKFHDGTPCDAEAVKASFVRFRRMERGPYNVISRFVDNPEEQIEVVDATTLVFKMTKPEPLFLAAMASEYGPLVVSPAAMEQHKTADDPYAHEWFAQNIVGTGPYKAVEILPQERFVFERFADYHSEPPFFDRIIARVVVEDATRRQLLESGEVHGCAYINPEDLLVMKDNPALQVVEYDTTEVDWIRMNYAKLNAKARQGFAYAWPYQEVIEQVLRGYGKPINGPIADTVIGYDPSIPTYTTDLEKAKQLLTESGIREGDTFTYMFATGDATDSAMAQLFQANLAQIGITLELQQVDRAALLELAYGDSPPEERPHFMSAGWWPDYNDSWNQMYPNFHSDSVGSKGSNAMFYQNAEFDRLMDQLQVAESEEEIRKLTGQIVKILTWDDPAAIFYAQIKKATVLQADIRGFTPNGIYINSFPFWHMWREAT</sequence>
<dbReference type="CDD" id="cd08512">
    <property type="entry name" value="PBP2_NikA_DppA_OppA_like_7"/>
    <property type="match status" value="1"/>
</dbReference>
<dbReference type="InterPro" id="IPR000914">
    <property type="entry name" value="SBP_5_dom"/>
</dbReference>
<name>A0A831T9K6_9BACT</name>
<protein>
    <submittedName>
        <fullName evidence="3">ABC transporter substrate-binding protein</fullName>
    </submittedName>
</protein>
<reference evidence="3" key="1">
    <citation type="journal article" date="2020" name="mSystems">
        <title>Genome- and Community-Level Interaction Insights into Carbon Utilization and Element Cycling Functions of Hydrothermarchaeota in Hydrothermal Sediment.</title>
        <authorList>
            <person name="Zhou Z."/>
            <person name="Liu Y."/>
            <person name="Xu W."/>
            <person name="Pan J."/>
            <person name="Luo Z.H."/>
            <person name="Li M."/>
        </authorList>
    </citation>
    <scope>NUCLEOTIDE SEQUENCE [LARGE SCALE GENOMIC DNA]</scope>
    <source>
        <strain evidence="3">SpSt-210</strain>
    </source>
</reference>
<evidence type="ECO:0000256" key="1">
    <source>
        <dbReference type="SAM" id="MobiDB-lite"/>
    </source>
</evidence>
<feature type="domain" description="Solute-binding protein family 5" evidence="2">
    <location>
        <begin position="129"/>
        <end position="496"/>
    </location>
</feature>
<dbReference type="Gene3D" id="3.10.105.10">
    <property type="entry name" value="Dipeptide-binding Protein, Domain 3"/>
    <property type="match status" value="1"/>
</dbReference>
<dbReference type="AlphaFoldDB" id="A0A831T9K6"/>
<proteinExistence type="predicted"/>
<evidence type="ECO:0000259" key="2">
    <source>
        <dbReference type="Pfam" id="PF00496"/>
    </source>
</evidence>
<dbReference type="PANTHER" id="PTHR30290">
    <property type="entry name" value="PERIPLASMIC BINDING COMPONENT OF ABC TRANSPORTER"/>
    <property type="match status" value="1"/>
</dbReference>
<comment type="caution">
    <text evidence="3">The sequence shown here is derived from an EMBL/GenBank/DDBJ whole genome shotgun (WGS) entry which is preliminary data.</text>
</comment>
<dbReference type="GO" id="GO:0015833">
    <property type="term" value="P:peptide transport"/>
    <property type="evidence" value="ECO:0007669"/>
    <property type="project" value="TreeGrafter"/>
</dbReference>
<accession>A0A831T9K6</accession>
<dbReference type="Gene3D" id="3.90.76.10">
    <property type="entry name" value="Dipeptide-binding Protein, Domain 1"/>
    <property type="match status" value="1"/>
</dbReference>
<dbReference type="Gene3D" id="3.40.190.10">
    <property type="entry name" value="Periplasmic binding protein-like II"/>
    <property type="match status" value="1"/>
</dbReference>